<name>A0A6A5VAL7_9PLEO</name>
<feature type="region of interest" description="Disordered" evidence="2">
    <location>
        <begin position="1"/>
        <end position="31"/>
    </location>
</feature>
<proteinExistence type="predicted"/>
<evidence type="ECO:0000256" key="2">
    <source>
        <dbReference type="SAM" id="MobiDB-lite"/>
    </source>
</evidence>
<feature type="coiled-coil region" evidence="1">
    <location>
        <begin position="68"/>
        <end position="95"/>
    </location>
</feature>
<feature type="compositionally biased region" description="Basic residues" evidence="2">
    <location>
        <begin position="1"/>
        <end position="12"/>
    </location>
</feature>
<accession>A0A6A5VAL7</accession>
<sequence>MLMSKRSSRRGRQQQPIPSPRLPVPSSYPPSLEHSAGHIQWLFDLIDTNRDEKTALGPLYRNCSRNTYISLNHRSAALETERANLERKLDFLLKTHALTACRAFADAFFTNIPREIHDMVYAHAIETDNSIPLHRPWAWGCADPRTKAQNNGEPEDCHCFYWDSINPWLNPFYVGDAVAAEVATHYYANMYFVLNCKSLRKTTSRLSCSKTISTAA</sequence>
<dbReference type="EMBL" id="ML976676">
    <property type="protein sequence ID" value="KAF1974165.1"/>
    <property type="molecule type" value="Genomic_DNA"/>
</dbReference>
<feature type="compositionally biased region" description="Pro residues" evidence="2">
    <location>
        <begin position="17"/>
        <end position="28"/>
    </location>
</feature>
<protein>
    <submittedName>
        <fullName evidence="3">Uncharacterized protein</fullName>
    </submittedName>
</protein>
<organism evidence="3 4">
    <name type="scientific">Bimuria novae-zelandiae CBS 107.79</name>
    <dbReference type="NCBI Taxonomy" id="1447943"/>
    <lineage>
        <taxon>Eukaryota</taxon>
        <taxon>Fungi</taxon>
        <taxon>Dikarya</taxon>
        <taxon>Ascomycota</taxon>
        <taxon>Pezizomycotina</taxon>
        <taxon>Dothideomycetes</taxon>
        <taxon>Pleosporomycetidae</taxon>
        <taxon>Pleosporales</taxon>
        <taxon>Massarineae</taxon>
        <taxon>Didymosphaeriaceae</taxon>
        <taxon>Bimuria</taxon>
    </lineage>
</organism>
<keyword evidence="1" id="KW-0175">Coiled coil</keyword>
<dbReference type="Proteomes" id="UP000800036">
    <property type="component" value="Unassembled WGS sequence"/>
</dbReference>
<gene>
    <name evidence="3" type="ORF">BU23DRAFT_553562</name>
</gene>
<evidence type="ECO:0000313" key="4">
    <source>
        <dbReference type="Proteomes" id="UP000800036"/>
    </source>
</evidence>
<dbReference type="AlphaFoldDB" id="A0A6A5VAL7"/>
<reference evidence="3" key="1">
    <citation type="journal article" date="2020" name="Stud. Mycol.">
        <title>101 Dothideomycetes genomes: a test case for predicting lifestyles and emergence of pathogens.</title>
        <authorList>
            <person name="Haridas S."/>
            <person name="Albert R."/>
            <person name="Binder M."/>
            <person name="Bloem J."/>
            <person name="Labutti K."/>
            <person name="Salamov A."/>
            <person name="Andreopoulos B."/>
            <person name="Baker S."/>
            <person name="Barry K."/>
            <person name="Bills G."/>
            <person name="Bluhm B."/>
            <person name="Cannon C."/>
            <person name="Castanera R."/>
            <person name="Culley D."/>
            <person name="Daum C."/>
            <person name="Ezra D."/>
            <person name="Gonzalez J."/>
            <person name="Henrissat B."/>
            <person name="Kuo A."/>
            <person name="Liang C."/>
            <person name="Lipzen A."/>
            <person name="Lutzoni F."/>
            <person name="Magnuson J."/>
            <person name="Mondo S."/>
            <person name="Nolan M."/>
            <person name="Ohm R."/>
            <person name="Pangilinan J."/>
            <person name="Park H.-J."/>
            <person name="Ramirez L."/>
            <person name="Alfaro M."/>
            <person name="Sun H."/>
            <person name="Tritt A."/>
            <person name="Yoshinaga Y."/>
            <person name="Zwiers L.-H."/>
            <person name="Turgeon B."/>
            <person name="Goodwin S."/>
            <person name="Spatafora J."/>
            <person name="Crous P."/>
            <person name="Grigoriev I."/>
        </authorList>
    </citation>
    <scope>NUCLEOTIDE SEQUENCE</scope>
    <source>
        <strain evidence="3">CBS 107.79</strain>
    </source>
</reference>
<evidence type="ECO:0000256" key="1">
    <source>
        <dbReference type="SAM" id="Coils"/>
    </source>
</evidence>
<keyword evidence="4" id="KW-1185">Reference proteome</keyword>
<evidence type="ECO:0000313" key="3">
    <source>
        <dbReference type="EMBL" id="KAF1974165.1"/>
    </source>
</evidence>